<accession>A0ABR3SY68</accession>
<reference evidence="1 2" key="1">
    <citation type="submission" date="2024-02" db="EMBL/GenBank/DDBJ databases">
        <title>De novo assembly and annotation of 12 fungi associated with fruit tree decline syndrome in Ontario, Canada.</title>
        <authorList>
            <person name="Sulman M."/>
            <person name="Ellouze W."/>
            <person name="Ilyukhin E."/>
        </authorList>
    </citation>
    <scope>NUCLEOTIDE SEQUENCE [LARGE SCALE GENOMIC DNA]</scope>
    <source>
        <strain evidence="1 2">M1-105</strain>
    </source>
</reference>
<organism evidence="1 2">
    <name type="scientific">Neofusicoccum ribis</name>
    <dbReference type="NCBI Taxonomy" id="45134"/>
    <lineage>
        <taxon>Eukaryota</taxon>
        <taxon>Fungi</taxon>
        <taxon>Dikarya</taxon>
        <taxon>Ascomycota</taxon>
        <taxon>Pezizomycotina</taxon>
        <taxon>Dothideomycetes</taxon>
        <taxon>Dothideomycetes incertae sedis</taxon>
        <taxon>Botryosphaeriales</taxon>
        <taxon>Botryosphaeriaceae</taxon>
        <taxon>Neofusicoccum</taxon>
    </lineage>
</organism>
<comment type="caution">
    <text evidence="1">The sequence shown here is derived from an EMBL/GenBank/DDBJ whole genome shotgun (WGS) entry which is preliminary data.</text>
</comment>
<proteinExistence type="predicted"/>
<dbReference type="Gene3D" id="1.25.40.10">
    <property type="entry name" value="Tetratricopeptide repeat domain"/>
    <property type="match status" value="1"/>
</dbReference>
<protein>
    <submittedName>
        <fullName evidence="1">Uncharacterized protein</fullName>
    </submittedName>
</protein>
<name>A0ABR3SY68_9PEZI</name>
<gene>
    <name evidence="1" type="ORF">SLS56_003869</name>
</gene>
<dbReference type="Proteomes" id="UP001521116">
    <property type="component" value="Unassembled WGS sequence"/>
</dbReference>
<sequence length="519" mass="58799">MLPPRVPRRIVRAPLAWARPPNDVCVFCRSACAPNVFQRAYARYPAPKAPSTKTELERKRARIMSEQDRRRWADLAAHAGKVLPEVSLMEFLKKAGLIQAEPATVMRLVDEMRELGTRLDGIKARELCHAMADHGVALDDMPLVARACLSPSCASPIQKLGKIILLAMAANEVPQATLHLLRAADRQDESVSSPLRKAFDSSELVFARHHLRKLVAQKHPEAMVFHAQRLAKAGKRREAIDLLRDAISSGAANEEDHEDGDAMHKKYAAHVLKDTQAAKGESPWTMLARLEVEEGNFGGAQAAFRSGAFAHDDPRAYQGLAGTVKEYSRRWLEYMTKAASSGAWGATHKLAQFYTVPLDKIPDEDLRSEMEHLEQHGTPIEWWYFYYNGPQLKRLGEPPETRVVQAEFWRHRDEVDFAGVNSPDVRMVMLNPREALAMEWYELAFQWSNTVTNSWDRSINLNMQKILDRAALTNKSKPSKKSMDRRLNVHHAAQTLSLERLVVSWEEAKAQNRRESKRK</sequence>
<evidence type="ECO:0000313" key="1">
    <source>
        <dbReference type="EMBL" id="KAL1632289.1"/>
    </source>
</evidence>
<dbReference type="EMBL" id="JAJVDC020000032">
    <property type="protein sequence ID" value="KAL1632289.1"/>
    <property type="molecule type" value="Genomic_DNA"/>
</dbReference>
<dbReference type="InterPro" id="IPR011990">
    <property type="entry name" value="TPR-like_helical_dom_sf"/>
</dbReference>
<evidence type="ECO:0000313" key="2">
    <source>
        <dbReference type="Proteomes" id="UP001521116"/>
    </source>
</evidence>
<keyword evidence="2" id="KW-1185">Reference proteome</keyword>